<sequence>MPMSSAPHQGDTSGADLEQILLFLSQGPSCVAAGGQRKAGTPQSALRIAVLELALDFEIITGKRMEGSDGERILKTKQRAARTNQFTAASMISAPSQKQ</sequence>
<name>A0AAE0L9W5_9CHLO</name>
<protein>
    <submittedName>
        <fullName evidence="1">Uncharacterized protein</fullName>
    </submittedName>
</protein>
<keyword evidence="2" id="KW-1185">Reference proteome</keyword>
<evidence type="ECO:0000313" key="2">
    <source>
        <dbReference type="Proteomes" id="UP001190700"/>
    </source>
</evidence>
<proteinExistence type="predicted"/>
<comment type="caution">
    <text evidence="1">The sequence shown here is derived from an EMBL/GenBank/DDBJ whole genome shotgun (WGS) entry which is preliminary data.</text>
</comment>
<reference evidence="1 2" key="1">
    <citation type="journal article" date="2015" name="Genome Biol. Evol.">
        <title>Comparative Genomics of a Bacterivorous Green Alga Reveals Evolutionary Causalities and Consequences of Phago-Mixotrophic Mode of Nutrition.</title>
        <authorList>
            <person name="Burns J.A."/>
            <person name="Paasch A."/>
            <person name="Narechania A."/>
            <person name="Kim E."/>
        </authorList>
    </citation>
    <scope>NUCLEOTIDE SEQUENCE [LARGE SCALE GENOMIC DNA]</scope>
    <source>
        <strain evidence="1 2">PLY_AMNH</strain>
    </source>
</reference>
<dbReference type="EMBL" id="LGRX02006183">
    <property type="protein sequence ID" value="KAK3277262.1"/>
    <property type="molecule type" value="Genomic_DNA"/>
</dbReference>
<accession>A0AAE0L9W5</accession>
<gene>
    <name evidence="1" type="ORF">CYMTET_14719</name>
</gene>
<organism evidence="1 2">
    <name type="scientific">Cymbomonas tetramitiformis</name>
    <dbReference type="NCBI Taxonomy" id="36881"/>
    <lineage>
        <taxon>Eukaryota</taxon>
        <taxon>Viridiplantae</taxon>
        <taxon>Chlorophyta</taxon>
        <taxon>Pyramimonadophyceae</taxon>
        <taxon>Pyramimonadales</taxon>
        <taxon>Pyramimonadaceae</taxon>
        <taxon>Cymbomonas</taxon>
    </lineage>
</organism>
<evidence type="ECO:0000313" key="1">
    <source>
        <dbReference type="EMBL" id="KAK3277262.1"/>
    </source>
</evidence>
<dbReference type="Proteomes" id="UP001190700">
    <property type="component" value="Unassembled WGS sequence"/>
</dbReference>
<dbReference type="AlphaFoldDB" id="A0AAE0L9W5"/>